<dbReference type="AlphaFoldDB" id="A0A1M4X169"/>
<evidence type="ECO:0000259" key="1">
    <source>
        <dbReference type="Pfam" id="PF08241"/>
    </source>
</evidence>
<dbReference type="InterPro" id="IPR029063">
    <property type="entry name" value="SAM-dependent_MTases_sf"/>
</dbReference>
<dbReference type="Gene3D" id="3.40.50.150">
    <property type="entry name" value="Vaccinia Virus protein VP39"/>
    <property type="match status" value="1"/>
</dbReference>
<sequence>METIDVAAMGVAKEGLVLDLGAGGGRHALRAAELGYKAFALDLSPDGLLEMKSWIESASQGSLMVSSIVADGTSLPFKDETFDAVICSEVLEHLENPKDVLAEVARVVKPGGKVGLSVPRTYPEAICWLISKEYHSAKGGHIRIFTRSALHRLTKESGLKLQGTSYTHALHSLYWWLKCLVGVDERDLWVVRAYERMLLRQMSNRSGILNQIDKKAGVLFGKSVVIYARR</sequence>
<dbReference type="STRING" id="1121881.SAMN02745225_01856"/>
<dbReference type="CDD" id="cd02440">
    <property type="entry name" value="AdoMet_MTases"/>
    <property type="match status" value="1"/>
</dbReference>
<reference evidence="3" key="1">
    <citation type="submission" date="2016-11" db="EMBL/GenBank/DDBJ databases">
        <authorList>
            <person name="Varghese N."/>
            <person name="Submissions S."/>
        </authorList>
    </citation>
    <scope>NUCLEOTIDE SEQUENCE [LARGE SCALE GENOMIC DNA]</scope>
    <source>
        <strain evidence="3">DSM 19514</strain>
    </source>
</reference>
<dbReference type="GO" id="GO:0008757">
    <property type="term" value="F:S-adenosylmethionine-dependent methyltransferase activity"/>
    <property type="evidence" value="ECO:0007669"/>
    <property type="project" value="InterPro"/>
</dbReference>
<dbReference type="SUPFAM" id="SSF53335">
    <property type="entry name" value="S-adenosyl-L-methionine-dependent methyltransferases"/>
    <property type="match status" value="1"/>
</dbReference>
<evidence type="ECO:0000313" key="3">
    <source>
        <dbReference type="Proteomes" id="UP000184295"/>
    </source>
</evidence>
<dbReference type="EMBL" id="FQUL01000032">
    <property type="protein sequence ID" value="SHE87261.1"/>
    <property type="molecule type" value="Genomic_DNA"/>
</dbReference>
<organism evidence="2 3">
    <name type="scientific">Ferrithrix thermotolerans DSM 19514</name>
    <dbReference type="NCBI Taxonomy" id="1121881"/>
    <lineage>
        <taxon>Bacteria</taxon>
        <taxon>Bacillati</taxon>
        <taxon>Actinomycetota</taxon>
        <taxon>Acidimicrobiia</taxon>
        <taxon>Acidimicrobiales</taxon>
        <taxon>Acidimicrobiaceae</taxon>
        <taxon>Ferrithrix</taxon>
    </lineage>
</organism>
<dbReference type="GO" id="GO:0032259">
    <property type="term" value="P:methylation"/>
    <property type="evidence" value="ECO:0007669"/>
    <property type="project" value="UniProtKB-KW"/>
</dbReference>
<name>A0A1M4X169_9ACTN</name>
<protein>
    <submittedName>
        <fullName evidence="2">2-polyprenyl-3-methyl-5-hydroxy-6-metoxy-1,4-benzoquinol methylase</fullName>
    </submittedName>
</protein>
<dbReference type="Proteomes" id="UP000184295">
    <property type="component" value="Unassembled WGS sequence"/>
</dbReference>
<gene>
    <name evidence="2" type="ORF">SAMN02745225_01856</name>
</gene>
<keyword evidence="3" id="KW-1185">Reference proteome</keyword>
<dbReference type="Pfam" id="PF08241">
    <property type="entry name" value="Methyltransf_11"/>
    <property type="match status" value="1"/>
</dbReference>
<keyword evidence="2" id="KW-0808">Transferase</keyword>
<dbReference type="InterPro" id="IPR013216">
    <property type="entry name" value="Methyltransf_11"/>
</dbReference>
<dbReference type="PANTHER" id="PTHR43591">
    <property type="entry name" value="METHYLTRANSFERASE"/>
    <property type="match status" value="1"/>
</dbReference>
<keyword evidence="2" id="KW-0489">Methyltransferase</keyword>
<evidence type="ECO:0000313" key="2">
    <source>
        <dbReference type="EMBL" id="SHE87261.1"/>
    </source>
</evidence>
<feature type="domain" description="Methyltransferase type 11" evidence="1">
    <location>
        <begin position="18"/>
        <end position="114"/>
    </location>
</feature>
<proteinExistence type="predicted"/>
<accession>A0A1M4X169</accession>